<proteinExistence type="predicted"/>
<protein>
    <submittedName>
        <fullName evidence="2">Fasciclin domain-containing protein</fullName>
    </submittedName>
</protein>
<dbReference type="SMART" id="SM00554">
    <property type="entry name" value="FAS1"/>
    <property type="match status" value="1"/>
</dbReference>
<feature type="domain" description="FAS1" evidence="1">
    <location>
        <begin position="43"/>
        <end position="168"/>
    </location>
</feature>
<name>A0ABV5F9P7_9FLAO</name>
<dbReference type="Proteomes" id="UP001589585">
    <property type="component" value="Unassembled WGS sequence"/>
</dbReference>
<evidence type="ECO:0000259" key="1">
    <source>
        <dbReference type="PROSITE" id="PS50213"/>
    </source>
</evidence>
<comment type="caution">
    <text evidence="2">The sequence shown here is derived from an EMBL/GenBank/DDBJ whole genome shotgun (WGS) entry which is preliminary data.</text>
</comment>
<dbReference type="PROSITE" id="PS51257">
    <property type="entry name" value="PROKAR_LIPOPROTEIN"/>
    <property type="match status" value="1"/>
</dbReference>
<sequence>MKNKNKHVYNFSRLLVVVCIFFTVSCKEEAWDEHYDQQDERLEKSIFTVLSENPEYSTFVGYLEQTGYSSQLKTSQAFTVWAPTNAGFSEVSSEVLNDPDLLKELIGNHISSFSYNTSSNPEALVKMFNNKYIEFNNTTGGSTFGGLNLIEKDILASNGVVHTINEVLEVSPNIWGYLNDNASEFPSLLTFFSQYNETVFDQQNSVKVGTNSLGQAVYDSIFVPSNTFFKTIGDLSSEEQRYSFVGLTEPAYTGIYNRFKEYYNYPIEDSIKANTNRTIFSNLNFIGLDADNLSGAPVYTTKGSLVTLNPSDITENVSLSNGNVFVVNELNYNPEDVIYKAIRYEVENSERRTIGDVLALNVQKKFSTSASGQFYNIVSLDQNPNAAQTNNYFEIAFTNVLSARYKLNLKFVPVGASKQTKLRFEFSYTDADKNKVVHQIPFVVVGNQEDNVVQIGDTYTIPVYINQEENNDFAVKLKVFVDVSEPELILYDRRFGIDYAELVPVE</sequence>
<dbReference type="Pfam" id="PF02469">
    <property type="entry name" value="Fasciclin"/>
    <property type="match status" value="1"/>
</dbReference>
<keyword evidence="3" id="KW-1185">Reference proteome</keyword>
<organism evidence="2 3">
    <name type="scientific">Mariniflexile ostreae</name>
    <dbReference type="NCBI Taxonomy" id="1520892"/>
    <lineage>
        <taxon>Bacteria</taxon>
        <taxon>Pseudomonadati</taxon>
        <taxon>Bacteroidota</taxon>
        <taxon>Flavobacteriia</taxon>
        <taxon>Flavobacteriales</taxon>
        <taxon>Flavobacteriaceae</taxon>
        <taxon>Mariniflexile</taxon>
    </lineage>
</organism>
<dbReference type="InterPro" id="IPR036378">
    <property type="entry name" value="FAS1_dom_sf"/>
</dbReference>
<dbReference type="InterPro" id="IPR000782">
    <property type="entry name" value="FAS1_domain"/>
</dbReference>
<dbReference type="PANTHER" id="PTHR10900">
    <property type="entry name" value="PERIOSTIN-RELATED"/>
    <property type="match status" value="1"/>
</dbReference>
<dbReference type="EMBL" id="JBHMFC010000016">
    <property type="protein sequence ID" value="MFB9056173.1"/>
    <property type="molecule type" value="Genomic_DNA"/>
</dbReference>
<gene>
    <name evidence="2" type="ORF">ACFFU9_05390</name>
</gene>
<dbReference type="InterPro" id="IPR050904">
    <property type="entry name" value="Adhesion/Biosynth-related"/>
</dbReference>
<accession>A0ABV5F9P7</accession>
<reference evidence="2 3" key="1">
    <citation type="submission" date="2024-09" db="EMBL/GenBank/DDBJ databases">
        <authorList>
            <person name="Sun Q."/>
            <person name="Mori K."/>
        </authorList>
    </citation>
    <scope>NUCLEOTIDE SEQUENCE [LARGE SCALE GENOMIC DNA]</scope>
    <source>
        <strain evidence="2 3">CECT 8622</strain>
    </source>
</reference>
<dbReference type="SUPFAM" id="SSF82153">
    <property type="entry name" value="FAS1 domain"/>
    <property type="match status" value="1"/>
</dbReference>
<dbReference type="PANTHER" id="PTHR10900:SF77">
    <property type="entry name" value="FI19380P1"/>
    <property type="match status" value="1"/>
</dbReference>
<evidence type="ECO:0000313" key="2">
    <source>
        <dbReference type="EMBL" id="MFB9056173.1"/>
    </source>
</evidence>
<dbReference type="Gene3D" id="2.30.180.10">
    <property type="entry name" value="FAS1 domain"/>
    <property type="match status" value="1"/>
</dbReference>
<dbReference type="PROSITE" id="PS50213">
    <property type="entry name" value="FAS1"/>
    <property type="match status" value="1"/>
</dbReference>
<evidence type="ECO:0000313" key="3">
    <source>
        <dbReference type="Proteomes" id="UP001589585"/>
    </source>
</evidence>
<dbReference type="RefSeq" id="WP_379860373.1">
    <property type="nucleotide sequence ID" value="NZ_JBHMFC010000016.1"/>
</dbReference>